<accession>A0A0J8GI27</accession>
<dbReference type="InterPro" id="IPR035952">
    <property type="entry name" value="Rhomboid-like_sf"/>
</dbReference>
<gene>
    <name evidence="10" type="ORF">X560_0752</name>
</gene>
<dbReference type="Gene3D" id="1.25.40.10">
    <property type="entry name" value="Tetratricopeptide repeat domain"/>
    <property type="match status" value="1"/>
</dbReference>
<dbReference type="PANTHER" id="PTHR43731:SF14">
    <property type="entry name" value="PRESENILIN-ASSOCIATED RHOMBOID-LIKE PROTEIN, MITOCHONDRIAL"/>
    <property type="match status" value="1"/>
</dbReference>
<reference evidence="10 11" key="1">
    <citation type="journal article" date="2015" name="Genome Biol. Evol.">
        <title>Comparative Genomics of Listeria Sensu Lato: Genus-Wide Differences in Evolutionary Dynamics and the Progressive Gain of Complex, Potentially Pathogenicity-Related Traits through Lateral Gene Transfer.</title>
        <authorList>
            <person name="Chiara M."/>
            <person name="Caruso M."/>
            <person name="D'Erchia A.M."/>
            <person name="Manzari C."/>
            <person name="Fraccalvieri R."/>
            <person name="Goffredo E."/>
            <person name="Latorre L."/>
            <person name="Miccolupo A."/>
            <person name="Padalino I."/>
            <person name="Santagada G."/>
            <person name="Chiocco D."/>
            <person name="Pesole G."/>
            <person name="Horner D.S."/>
            <person name="Parisi A."/>
        </authorList>
    </citation>
    <scope>NUCLEOTIDE SEQUENCE [LARGE SCALE GENOMIC DNA]</scope>
    <source>
        <strain evidence="10 11">1991</strain>
    </source>
</reference>
<evidence type="ECO:0000256" key="6">
    <source>
        <dbReference type="ARBA" id="ARBA00023136"/>
    </source>
</evidence>
<feature type="transmembrane region" description="Helical" evidence="8">
    <location>
        <begin position="344"/>
        <end position="362"/>
    </location>
</feature>
<evidence type="ECO:0000256" key="3">
    <source>
        <dbReference type="ARBA" id="ARBA00022692"/>
    </source>
</evidence>
<dbReference type="Pfam" id="PF13432">
    <property type="entry name" value="TPR_16"/>
    <property type="match status" value="1"/>
</dbReference>
<evidence type="ECO:0000256" key="2">
    <source>
        <dbReference type="ARBA" id="ARBA00009045"/>
    </source>
</evidence>
<dbReference type="Pfam" id="PF01694">
    <property type="entry name" value="Rhomboid"/>
    <property type="match status" value="1"/>
</dbReference>
<feature type="transmembrane region" description="Helical" evidence="8">
    <location>
        <begin position="369"/>
        <end position="387"/>
    </location>
</feature>
<evidence type="ECO:0000256" key="4">
    <source>
        <dbReference type="ARBA" id="ARBA00022801"/>
    </source>
</evidence>
<dbReference type="PANTHER" id="PTHR43731">
    <property type="entry name" value="RHOMBOID PROTEASE"/>
    <property type="match status" value="1"/>
</dbReference>
<organism evidence="10 11">
    <name type="scientific">Listeria fleischmannii 1991</name>
    <dbReference type="NCBI Taxonomy" id="1430899"/>
    <lineage>
        <taxon>Bacteria</taxon>
        <taxon>Bacillati</taxon>
        <taxon>Bacillota</taxon>
        <taxon>Bacilli</taxon>
        <taxon>Bacillales</taxon>
        <taxon>Listeriaceae</taxon>
        <taxon>Listeria</taxon>
    </lineage>
</organism>
<keyword evidence="7" id="KW-0802">TPR repeat</keyword>
<proteinExistence type="inferred from homology"/>
<dbReference type="GO" id="GO:0004252">
    <property type="term" value="F:serine-type endopeptidase activity"/>
    <property type="evidence" value="ECO:0007669"/>
    <property type="project" value="InterPro"/>
</dbReference>
<dbReference type="GO" id="GO:0016020">
    <property type="term" value="C:membrane"/>
    <property type="evidence" value="ECO:0007669"/>
    <property type="project" value="UniProtKB-SubCell"/>
</dbReference>
<keyword evidence="6 8" id="KW-0472">Membrane</keyword>
<feature type="repeat" description="TPR" evidence="7">
    <location>
        <begin position="464"/>
        <end position="497"/>
    </location>
</feature>
<dbReference type="PROSITE" id="PS50005">
    <property type="entry name" value="TPR"/>
    <property type="match status" value="1"/>
</dbReference>
<dbReference type="SMART" id="SM00028">
    <property type="entry name" value="TPR"/>
    <property type="match status" value="2"/>
</dbReference>
<evidence type="ECO:0000256" key="8">
    <source>
        <dbReference type="SAM" id="Phobius"/>
    </source>
</evidence>
<evidence type="ECO:0000313" key="11">
    <source>
        <dbReference type="Proteomes" id="UP000052258"/>
    </source>
</evidence>
<dbReference type="Gene3D" id="1.20.1540.10">
    <property type="entry name" value="Rhomboid-like"/>
    <property type="match status" value="1"/>
</dbReference>
<evidence type="ECO:0000313" key="10">
    <source>
        <dbReference type="EMBL" id="KMT60624.1"/>
    </source>
</evidence>
<feature type="transmembrane region" description="Helical" evidence="8">
    <location>
        <begin position="265"/>
        <end position="283"/>
    </location>
</feature>
<dbReference type="InterPro" id="IPR050925">
    <property type="entry name" value="Rhomboid_protease_S54"/>
</dbReference>
<evidence type="ECO:0000256" key="5">
    <source>
        <dbReference type="ARBA" id="ARBA00022989"/>
    </source>
</evidence>
<name>A0A0J8GI27_9LIST</name>
<dbReference type="InterPro" id="IPR019734">
    <property type="entry name" value="TPR_rpt"/>
</dbReference>
<evidence type="ECO:0000259" key="9">
    <source>
        <dbReference type="Pfam" id="PF01694"/>
    </source>
</evidence>
<evidence type="ECO:0000256" key="1">
    <source>
        <dbReference type="ARBA" id="ARBA00004141"/>
    </source>
</evidence>
<comment type="similarity">
    <text evidence="2">Belongs to the peptidase S54 family.</text>
</comment>
<dbReference type="Proteomes" id="UP000052258">
    <property type="component" value="Unassembled WGS sequence"/>
</dbReference>
<feature type="transmembrane region" description="Helical" evidence="8">
    <location>
        <begin position="233"/>
        <end position="253"/>
    </location>
</feature>
<dbReference type="InterPro" id="IPR011990">
    <property type="entry name" value="TPR-like_helical_dom_sf"/>
</dbReference>
<keyword evidence="3 8" id="KW-0812">Transmembrane</keyword>
<dbReference type="RefSeq" id="WP_059139926.1">
    <property type="nucleotide sequence ID" value="NZ_KQ130610.1"/>
</dbReference>
<feature type="domain" description="Peptidase S54 rhomboid" evidence="9">
    <location>
        <begin position="224"/>
        <end position="357"/>
    </location>
</feature>
<dbReference type="OrthoDB" id="9813074at2"/>
<keyword evidence="5 8" id="KW-1133">Transmembrane helix</keyword>
<feature type="transmembrane region" description="Helical" evidence="8">
    <location>
        <begin position="182"/>
        <end position="200"/>
    </location>
</feature>
<keyword evidence="11" id="KW-1185">Reference proteome</keyword>
<dbReference type="EMBL" id="AZHO01000007">
    <property type="protein sequence ID" value="KMT60624.1"/>
    <property type="molecule type" value="Genomic_DNA"/>
</dbReference>
<sequence length="516" mass="58957">MSLQDNYVFWLLTNYFLGQENYRLIHLHEEKQELWLDNPNKKDRPVIRIQMRELGWASVVERDVTHVFNVAENLRKQMGRLKLSLVNIYISPFEPVGEKPVFEERLTGKNEKITLQNFLIATEHAEQKLEDLEKQLNIPQGTFNITGEITEERVAEERQTVINYITKKVTEEQQNARKEKPYITYTFIAMQIAYFLWVFFKDMSLHTFTLVEYGAKFNPLIYQGEWWRFISPIFLHTGLMHIAANCLMIYIVGPWAEKIYGRWRYIVILLVGGIAGNIASFALNTNVAVGSSTAVFALFGALLYLVVLKPHLYAKTIGSSIAALVVINLIIDIFAVGIDLAGHVGGLVGGFFIAGALSLPLQYFHWRRVFYGVGFIFLTVLFLIMGYNRAGEVQNPALSNSIAQSYFQKDNTKEANKIVTYLLKTNSADEYTYTLIASDALQNKQYNRAEAAAKEAIFLNPDIPQAHYILALTYLRKGDHDNALKEAEQAKDLSDDKLFLDFYNQLKNSNQLEGAL</sequence>
<protein>
    <submittedName>
        <fullName evidence="10">Rhomboid family membrane protein</fullName>
    </submittedName>
</protein>
<keyword evidence="4" id="KW-0378">Hydrolase</keyword>
<feature type="transmembrane region" description="Helical" evidence="8">
    <location>
        <begin position="289"/>
        <end position="308"/>
    </location>
</feature>
<evidence type="ECO:0000256" key="7">
    <source>
        <dbReference type="PROSITE-ProRule" id="PRU00339"/>
    </source>
</evidence>
<dbReference type="SUPFAM" id="SSF48452">
    <property type="entry name" value="TPR-like"/>
    <property type="match status" value="1"/>
</dbReference>
<dbReference type="PATRIC" id="fig|1430899.3.peg.776"/>
<feature type="transmembrane region" description="Helical" evidence="8">
    <location>
        <begin position="320"/>
        <end position="338"/>
    </location>
</feature>
<dbReference type="AlphaFoldDB" id="A0A0J8GI27"/>
<dbReference type="InterPro" id="IPR022764">
    <property type="entry name" value="Peptidase_S54_rhomboid_dom"/>
</dbReference>
<comment type="subcellular location">
    <subcellularLocation>
        <location evidence="1">Membrane</location>
        <topology evidence="1">Multi-pass membrane protein</topology>
    </subcellularLocation>
</comment>
<dbReference type="SUPFAM" id="SSF144091">
    <property type="entry name" value="Rhomboid-like"/>
    <property type="match status" value="1"/>
</dbReference>
<comment type="caution">
    <text evidence="10">The sequence shown here is derived from an EMBL/GenBank/DDBJ whole genome shotgun (WGS) entry which is preliminary data.</text>
</comment>